<keyword evidence="1" id="KW-0472">Membrane</keyword>
<sequence length="207" mass="24032">MRLTPLTEWPQTWTTVEKSKNAKLVQFNPETTVTWLEVFLIGLLLLGLLFGGFVFLFGEHNNSLVPAWEYVTLGVLVICGVLVGGIMMFRAIYADKRMKRLYTQYDVDEAKFIQQFMRFSYRIKIFNRVFTETDLDEAKLSVMTNVFMNLTLMFSETEDFLSALTMLQLRRLEPEYVVDWIGLLRGTMLQDMRLVNVKLGELLATQA</sequence>
<proteinExistence type="predicted"/>
<dbReference type="AlphaFoldDB" id="A0A2H0V674"/>
<feature type="transmembrane region" description="Helical" evidence="1">
    <location>
        <begin position="33"/>
        <end position="58"/>
    </location>
</feature>
<gene>
    <name evidence="2" type="ORF">COT97_00430</name>
</gene>
<name>A0A2H0V674_9BACT</name>
<comment type="caution">
    <text evidence="2">The sequence shown here is derived from an EMBL/GenBank/DDBJ whole genome shotgun (WGS) entry which is preliminary data.</text>
</comment>
<evidence type="ECO:0000256" key="1">
    <source>
        <dbReference type="SAM" id="Phobius"/>
    </source>
</evidence>
<dbReference type="EMBL" id="PFAP01000002">
    <property type="protein sequence ID" value="PIR94604.1"/>
    <property type="molecule type" value="Genomic_DNA"/>
</dbReference>
<feature type="transmembrane region" description="Helical" evidence="1">
    <location>
        <begin position="70"/>
        <end position="93"/>
    </location>
</feature>
<keyword evidence="1" id="KW-1133">Transmembrane helix</keyword>
<reference evidence="3" key="1">
    <citation type="submission" date="2017-09" db="EMBL/GenBank/DDBJ databases">
        <title>Depth-based differentiation of microbial function through sediment-hosted aquifers and enrichment of novel symbionts in the deep terrestrial subsurface.</title>
        <authorList>
            <person name="Probst A.J."/>
            <person name="Ladd B."/>
            <person name="Jarett J.K."/>
            <person name="Geller-Mcgrath D.E."/>
            <person name="Sieber C.M.K."/>
            <person name="Emerson J.B."/>
            <person name="Anantharaman K."/>
            <person name="Thomas B.C."/>
            <person name="Malmstrom R."/>
            <person name="Stieglmeier M."/>
            <person name="Klingl A."/>
            <person name="Woyke T."/>
            <person name="Ryan C.M."/>
            <person name="Banfield J.F."/>
        </authorList>
    </citation>
    <scope>NUCLEOTIDE SEQUENCE [LARGE SCALE GENOMIC DNA]</scope>
</reference>
<evidence type="ECO:0000313" key="2">
    <source>
        <dbReference type="EMBL" id="PIR94604.1"/>
    </source>
</evidence>
<protein>
    <submittedName>
        <fullName evidence="2">Uncharacterized protein</fullName>
    </submittedName>
</protein>
<dbReference type="Proteomes" id="UP000229901">
    <property type="component" value="Unassembled WGS sequence"/>
</dbReference>
<evidence type="ECO:0000313" key="3">
    <source>
        <dbReference type="Proteomes" id="UP000229901"/>
    </source>
</evidence>
<organism evidence="2 3">
    <name type="scientific">Candidatus Falkowbacteria bacterium CG10_big_fil_rev_8_21_14_0_10_39_11</name>
    <dbReference type="NCBI Taxonomy" id="1974565"/>
    <lineage>
        <taxon>Bacteria</taxon>
        <taxon>Candidatus Falkowiibacteriota</taxon>
    </lineage>
</organism>
<accession>A0A2H0V674</accession>
<keyword evidence="1" id="KW-0812">Transmembrane</keyword>